<feature type="region of interest" description="Disordered" evidence="1">
    <location>
        <begin position="11"/>
        <end position="45"/>
    </location>
</feature>
<evidence type="ECO:0000313" key="2">
    <source>
        <dbReference type="EMBL" id="PHJ14993.1"/>
    </source>
</evidence>
<evidence type="ECO:0000313" key="3">
    <source>
        <dbReference type="Proteomes" id="UP000221165"/>
    </source>
</evidence>
<keyword evidence="3" id="KW-1185">Reference proteome</keyword>
<proteinExistence type="predicted"/>
<dbReference type="VEuPathDB" id="ToxoDB:CSUI_011197"/>
<feature type="compositionally biased region" description="Polar residues" evidence="1">
    <location>
        <begin position="26"/>
        <end position="35"/>
    </location>
</feature>
<accession>A0A2C6KF44</accession>
<protein>
    <submittedName>
        <fullName evidence="2">Uncharacterized protein</fullName>
    </submittedName>
</protein>
<dbReference type="RefSeq" id="XP_067916727.1">
    <property type="nucleotide sequence ID" value="XM_068071298.1"/>
</dbReference>
<feature type="compositionally biased region" description="Basic residues" evidence="1">
    <location>
        <begin position="75"/>
        <end position="91"/>
    </location>
</feature>
<feature type="region of interest" description="Disordered" evidence="1">
    <location>
        <begin position="75"/>
        <end position="104"/>
    </location>
</feature>
<dbReference type="GeneID" id="94434509"/>
<organism evidence="2 3">
    <name type="scientific">Cystoisospora suis</name>
    <dbReference type="NCBI Taxonomy" id="483139"/>
    <lineage>
        <taxon>Eukaryota</taxon>
        <taxon>Sar</taxon>
        <taxon>Alveolata</taxon>
        <taxon>Apicomplexa</taxon>
        <taxon>Conoidasida</taxon>
        <taxon>Coccidia</taxon>
        <taxon>Eucoccidiorida</taxon>
        <taxon>Eimeriorina</taxon>
        <taxon>Sarcocystidae</taxon>
        <taxon>Cystoisospora</taxon>
    </lineage>
</organism>
<reference evidence="2 3" key="1">
    <citation type="journal article" date="2017" name="Int. J. Parasitol.">
        <title>The genome of the protozoan parasite Cystoisospora suis and a reverse vaccinology approach to identify vaccine candidates.</title>
        <authorList>
            <person name="Palmieri N."/>
            <person name="Shrestha A."/>
            <person name="Ruttkowski B."/>
            <person name="Beck T."/>
            <person name="Vogl C."/>
            <person name="Tomley F."/>
            <person name="Blake D.P."/>
            <person name="Joachim A."/>
        </authorList>
    </citation>
    <scope>NUCLEOTIDE SEQUENCE [LARGE SCALE GENOMIC DNA]</scope>
    <source>
        <strain evidence="2 3">Wien I</strain>
    </source>
</reference>
<feature type="compositionally biased region" description="Low complexity" evidence="1">
    <location>
        <begin position="16"/>
        <end position="25"/>
    </location>
</feature>
<name>A0A2C6KF44_9APIC</name>
<evidence type="ECO:0000256" key="1">
    <source>
        <dbReference type="SAM" id="MobiDB-lite"/>
    </source>
</evidence>
<sequence length="104" mass="11501">MGVLEQMKMATLRKWSSSSSAPCSSVVTKESTSLGQQQQQQTNGMDEAVTVVRRKTGRKSALFSLSALLLSRNIGRRQRGPAGSMRKRHSAPYRCPGKEDDLQF</sequence>
<dbReference type="AlphaFoldDB" id="A0A2C6KF44"/>
<gene>
    <name evidence="2" type="ORF">CSUI_011197</name>
</gene>
<dbReference type="Proteomes" id="UP000221165">
    <property type="component" value="Unassembled WGS sequence"/>
</dbReference>
<dbReference type="EMBL" id="MIGC01010042">
    <property type="protein sequence ID" value="PHJ14993.1"/>
    <property type="molecule type" value="Genomic_DNA"/>
</dbReference>
<comment type="caution">
    <text evidence="2">The sequence shown here is derived from an EMBL/GenBank/DDBJ whole genome shotgun (WGS) entry which is preliminary data.</text>
</comment>